<evidence type="ECO:0000313" key="9">
    <source>
        <dbReference type="EMBL" id="ODV64082.1"/>
    </source>
</evidence>
<dbReference type="Proteomes" id="UP000095038">
    <property type="component" value="Unassembled WGS sequence"/>
</dbReference>
<dbReference type="InterPro" id="IPR013149">
    <property type="entry name" value="ADH-like_C"/>
</dbReference>
<keyword evidence="10" id="KW-1185">Reference proteome</keyword>
<name>A0A1D2VR48_9ASCO</name>
<dbReference type="STRING" id="1344418.A0A1D2VR48"/>
<keyword evidence="5" id="KW-0560">Oxidoreductase</keyword>
<dbReference type="EMBL" id="KV454475">
    <property type="protein sequence ID" value="ODV64082.1"/>
    <property type="molecule type" value="Genomic_DNA"/>
</dbReference>
<evidence type="ECO:0000259" key="7">
    <source>
        <dbReference type="Pfam" id="PF00107"/>
    </source>
</evidence>
<feature type="domain" description="Alcohol dehydrogenase-like C-terminal" evidence="7">
    <location>
        <begin position="215"/>
        <end position="348"/>
    </location>
</feature>
<evidence type="ECO:0000256" key="4">
    <source>
        <dbReference type="ARBA" id="ARBA00022833"/>
    </source>
</evidence>
<reference evidence="10" key="1">
    <citation type="submission" date="2016-05" db="EMBL/GenBank/DDBJ databases">
        <title>Comparative genomics of biotechnologically important yeasts.</title>
        <authorList>
            <consortium name="DOE Joint Genome Institute"/>
            <person name="Riley R."/>
            <person name="Haridas S."/>
            <person name="Wolfe K.H."/>
            <person name="Lopes M.R."/>
            <person name="Hittinger C.T."/>
            <person name="Goker M."/>
            <person name="Salamov A."/>
            <person name="Wisecaver J."/>
            <person name="Long T.M."/>
            <person name="Aerts A.L."/>
            <person name="Barry K."/>
            <person name="Choi C."/>
            <person name="Clum A."/>
            <person name="Coughlan A.Y."/>
            <person name="Deshpande S."/>
            <person name="Douglass A.P."/>
            <person name="Hanson S.J."/>
            <person name="Klenk H.-P."/>
            <person name="Labutti K."/>
            <person name="Lapidus A."/>
            <person name="Lindquist E."/>
            <person name="Lipzen A."/>
            <person name="Meier-Kolthoff J.P."/>
            <person name="Ohm R.A."/>
            <person name="Otillar R.P."/>
            <person name="Pangilinan J."/>
            <person name="Peng Y."/>
            <person name="Rokas A."/>
            <person name="Rosa C.A."/>
            <person name="Scheuner C."/>
            <person name="Sibirny A.A."/>
            <person name="Slot J.C."/>
            <person name="Stielow J.B."/>
            <person name="Sun H."/>
            <person name="Kurtzman C.P."/>
            <person name="Blackwell M."/>
            <person name="Grigoriev I.V."/>
            <person name="Jeffries T.W."/>
        </authorList>
    </citation>
    <scope>NUCLEOTIDE SEQUENCE [LARGE SCALE GENOMIC DNA]</scope>
    <source>
        <strain evidence="10">DSM 1968</strain>
    </source>
</reference>
<dbReference type="PANTHER" id="PTHR43161">
    <property type="entry name" value="SORBITOL DEHYDROGENASE"/>
    <property type="match status" value="1"/>
</dbReference>
<dbReference type="InterPro" id="IPR002328">
    <property type="entry name" value="ADH_Zn_CS"/>
</dbReference>
<evidence type="ECO:0000256" key="6">
    <source>
        <dbReference type="RuleBase" id="RU361277"/>
    </source>
</evidence>
<dbReference type="InParanoid" id="A0A1D2VR48"/>
<keyword evidence="4 6" id="KW-0862">Zinc</keyword>
<dbReference type="Gene3D" id="3.90.180.10">
    <property type="entry name" value="Medium-chain alcohol dehydrogenases, catalytic domain"/>
    <property type="match status" value="1"/>
</dbReference>
<organism evidence="9 10">
    <name type="scientific">Ascoidea rubescens DSM 1968</name>
    <dbReference type="NCBI Taxonomy" id="1344418"/>
    <lineage>
        <taxon>Eukaryota</taxon>
        <taxon>Fungi</taxon>
        <taxon>Dikarya</taxon>
        <taxon>Ascomycota</taxon>
        <taxon>Saccharomycotina</taxon>
        <taxon>Saccharomycetes</taxon>
        <taxon>Ascoideaceae</taxon>
        <taxon>Ascoidea</taxon>
    </lineage>
</organism>
<dbReference type="PANTHER" id="PTHR43161:SF23">
    <property type="entry name" value="(R,R)-BUTANEDIOL DEHYDROGENASE-RELATED"/>
    <property type="match status" value="1"/>
</dbReference>
<dbReference type="GO" id="GO:0008270">
    <property type="term" value="F:zinc ion binding"/>
    <property type="evidence" value="ECO:0007669"/>
    <property type="project" value="InterPro"/>
</dbReference>
<dbReference type="OrthoDB" id="5363962at2759"/>
<evidence type="ECO:0000256" key="1">
    <source>
        <dbReference type="ARBA" id="ARBA00001947"/>
    </source>
</evidence>
<dbReference type="GO" id="GO:0000721">
    <property type="term" value="F:(R,R)-butanediol dehydrogenase activity"/>
    <property type="evidence" value="ECO:0007669"/>
    <property type="project" value="TreeGrafter"/>
</dbReference>
<dbReference type="SUPFAM" id="SSF50129">
    <property type="entry name" value="GroES-like"/>
    <property type="match status" value="1"/>
</dbReference>
<dbReference type="InterPro" id="IPR011032">
    <property type="entry name" value="GroES-like_sf"/>
</dbReference>
<evidence type="ECO:0000256" key="5">
    <source>
        <dbReference type="ARBA" id="ARBA00023002"/>
    </source>
</evidence>
<accession>A0A1D2VR48</accession>
<dbReference type="GO" id="GO:0034079">
    <property type="term" value="P:butanediol biosynthetic process"/>
    <property type="evidence" value="ECO:0007669"/>
    <property type="project" value="TreeGrafter"/>
</dbReference>
<proteinExistence type="inferred from homology"/>
<dbReference type="GO" id="GO:0005737">
    <property type="term" value="C:cytoplasm"/>
    <property type="evidence" value="ECO:0007669"/>
    <property type="project" value="TreeGrafter"/>
</dbReference>
<feature type="domain" description="Alcohol dehydrogenase-like N-terminal" evidence="8">
    <location>
        <begin position="30"/>
        <end position="177"/>
    </location>
</feature>
<dbReference type="Pfam" id="PF00107">
    <property type="entry name" value="ADH_zinc_N"/>
    <property type="match status" value="1"/>
</dbReference>
<evidence type="ECO:0000313" key="10">
    <source>
        <dbReference type="Proteomes" id="UP000095038"/>
    </source>
</evidence>
<dbReference type="Gene3D" id="3.40.50.720">
    <property type="entry name" value="NAD(P)-binding Rossmann-like Domain"/>
    <property type="match status" value="1"/>
</dbReference>
<comment type="similarity">
    <text evidence="2 6">Belongs to the zinc-containing alcohol dehydrogenase family.</text>
</comment>
<dbReference type="AlphaFoldDB" id="A0A1D2VR48"/>
<dbReference type="InterPro" id="IPR013154">
    <property type="entry name" value="ADH-like_N"/>
</dbReference>
<dbReference type="SUPFAM" id="SSF51735">
    <property type="entry name" value="NAD(P)-binding Rossmann-fold domains"/>
    <property type="match status" value="1"/>
</dbReference>
<dbReference type="CDD" id="cd08233">
    <property type="entry name" value="butanediol_DH_like"/>
    <property type="match status" value="1"/>
</dbReference>
<dbReference type="InterPro" id="IPR036291">
    <property type="entry name" value="NAD(P)-bd_dom_sf"/>
</dbReference>
<gene>
    <name evidence="9" type="ORF">ASCRUDRAFT_73781</name>
</gene>
<evidence type="ECO:0000256" key="3">
    <source>
        <dbReference type="ARBA" id="ARBA00022723"/>
    </source>
</evidence>
<protein>
    <submittedName>
        <fullName evidence="9">GroES-like protein</fullName>
    </submittedName>
</protein>
<dbReference type="Pfam" id="PF08240">
    <property type="entry name" value="ADH_N"/>
    <property type="match status" value="1"/>
</dbReference>
<evidence type="ECO:0000256" key="2">
    <source>
        <dbReference type="ARBA" id="ARBA00008072"/>
    </source>
</evidence>
<comment type="cofactor">
    <cofactor evidence="1 6">
        <name>Zn(2+)</name>
        <dbReference type="ChEBI" id="CHEBI:29105"/>
    </cofactor>
</comment>
<dbReference type="RefSeq" id="XP_020050389.1">
    <property type="nucleotide sequence ID" value="XM_020192437.1"/>
</dbReference>
<sequence>MSDTMKGLLYYGKNDLRYSPEIPIPVINDPDEVMIKVHWCGICGTDLLEYIKGPVFFTKIDEKTGHPMTGIKLPQTMGHELSGEIVELGPNVKNIRDDLSVGDNVVCEPTIYCKDKKRFPNSLVNKSSPHGSEECESCNLGYTNICKDSAIFGLGAHPGGLAEYVVVGAHHIVKVPDWIPLDVAALVQPLAVSFHSVRVNTFKPGSSAVVVGAGAIGLGCILAASAFDASLIVCSEPAKVRREQAALLGATTFNPFDYKDNDEAVRELKKLSPNGAGFDLAFDCSGFPITFDTALAVLKPRGELVNLAIWPHKPIDLYPMDFTNGEKKITGSMCYTVEDFAGVIEAMDKGKMPLEKLRKLITKKVEIQNGVEGGFKELYQNKDKHIKILISPLKINENGDAVKE</sequence>
<dbReference type="GeneID" id="30966073"/>
<keyword evidence="3 6" id="KW-0479">Metal-binding</keyword>
<dbReference type="PROSITE" id="PS00059">
    <property type="entry name" value="ADH_ZINC"/>
    <property type="match status" value="1"/>
</dbReference>
<evidence type="ECO:0000259" key="8">
    <source>
        <dbReference type="Pfam" id="PF08240"/>
    </source>
</evidence>